<feature type="transmembrane region" description="Helical" evidence="2">
    <location>
        <begin position="51"/>
        <end position="70"/>
    </location>
</feature>
<keyword evidence="4" id="KW-1185">Reference proteome</keyword>
<feature type="region of interest" description="Disordered" evidence="1">
    <location>
        <begin position="100"/>
        <end position="188"/>
    </location>
</feature>
<dbReference type="EMBL" id="CALLCH030000001">
    <property type="protein sequence ID" value="CAI4211347.1"/>
    <property type="molecule type" value="Genomic_DNA"/>
</dbReference>
<evidence type="ECO:0000256" key="1">
    <source>
        <dbReference type="SAM" id="MobiDB-lite"/>
    </source>
</evidence>
<gene>
    <name evidence="3" type="ORF">PPNO1_LOCUS1142</name>
</gene>
<proteinExistence type="predicted"/>
<feature type="transmembrane region" description="Helical" evidence="2">
    <location>
        <begin position="20"/>
        <end position="39"/>
    </location>
</feature>
<evidence type="ECO:0000256" key="2">
    <source>
        <dbReference type="SAM" id="Phobius"/>
    </source>
</evidence>
<keyword evidence="2" id="KW-1133">Transmembrane helix</keyword>
<dbReference type="Proteomes" id="UP000838763">
    <property type="component" value="Unassembled WGS sequence"/>
</dbReference>
<reference evidence="3" key="1">
    <citation type="submission" date="2022-11" db="EMBL/GenBank/DDBJ databases">
        <authorList>
            <person name="Scott C."/>
            <person name="Bruce N."/>
        </authorList>
    </citation>
    <scope>NUCLEOTIDE SEQUENCE</scope>
</reference>
<name>A0A9P1GWS2_9PEZI</name>
<feature type="compositionally biased region" description="Basic and acidic residues" evidence="1">
    <location>
        <begin position="173"/>
        <end position="188"/>
    </location>
</feature>
<comment type="caution">
    <text evidence="3">The sequence shown here is derived from an EMBL/GenBank/DDBJ whole genome shotgun (WGS) entry which is preliminary data.</text>
</comment>
<dbReference type="AlphaFoldDB" id="A0A9P1GWS2"/>
<evidence type="ECO:0000313" key="3">
    <source>
        <dbReference type="EMBL" id="CAI4211347.1"/>
    </source>
</evidence>
<protein>
    <submittedName>
        <fullName evidence="3">Uncharacterized protein</fullName>
    </submittedName>
</protein>
<feature type="compositionally biased region" description="Low complexity" evidence="1">
    <location>
        <begin position="105"/>
        <end position="115"/>
    </location>
</feature>
<organism evidence="3 4">
    <name type="scientific">Parascedosporium putredinis</name>
    <dbReference type="NCBI Taxonomy" id="1442378"/>
    <lineage>
        <taxon>Eukaryota</taxon>
        <taxon>Fungi</taxon>
        <taxon>Dikarya</taxon>
        <taxon>Ascomycota</taxon>
        <taxon>Pezizomycotina</taxon>
        <taxon>Sordariomycetes</taxon>
        <taxon>Hypocreomycetidae</taxon>
        <taxon>Microascales</taxon>
        <taxon>Microascaceae</taxon>
        <taxon>Parascedosporium</taxon>
    </lineage>
</organism>
<accession>A0A9P1GWS2</accession>
<keyword evidence="2" id="KW-0812">Transmembrane</keyword>
<keyword evidence="2" id="KW-0472">Membrane</keyword>
<evidence type="ECO:0000313" key="4">
    <source>
        <dbReference type="Proteomes" id="UP000838763"/>
    </source>
</evidence>
<feature type="compositionally biased region" description="Basic and acidic residues" evidence="1">
    <location>
        <begin position="116"/>
        <end position="130"/>
    </location>
</feature>
<sequence>MQTLPFQHLDHVLLIIPLRLYLLSSSYALLLLLSARLLLLRGGSRSSSTTTISSSSLTVLTVLGASLVRLRRLSTYISLSLSGGSASTIMGPGPRLVWRLPSPPSRIRTSTVSRTRTADRDRRDDGDPWPRRLRPTVPSVSTELPPCRSTPPRGPPGRYVEACVYDEDDDEEPRNRPQHDTRYHSRVR</sequence>